<organism evidence="1 2">
    <name type="scientific">Candidatus Intestinimonas merdavium</name>
    <dbReference type="NCBI Taxonomy" id="2838622"/>
    <lineage>
        <taxon>Bacteria</taxon>
        <taxon>Bacillati</taxon>
        <taxon>Bacillota</taxon>
        <taxon>Clostridia</taxon>
        <taxon>Eubacteriales</taxon>
        <taxon>Intestinimonas</taxon>
    </lineage>
</organism>
<reference evidence="1" key="2">
    <citation type="submission" date="2021-04" db="EMBL/GenBank/DDBJ databases">
        <authorList>
            <person name="Gilroy R."/>
        </authorList>
    </citation>
    <scope>NUCLEOTIDE SEQUENCE</scope>
    <source>
        <strain evidence="1">CHK33-7979</strain>
    </source>
</reference>
<dbReference type="EMBL" id="DXCX01000095">
    <property type="protein sequence ID" value="HIY74132.1"/>
    <property type="molecule type" value="Genomic_DNA"/>
</dbReference>
<proteinExistence type="predicted"/>
<gene>
    <name evidence="1" type="ORF">H9826_09220</name>
</gene>
<dbReference type="Proteomes" id="UP000886824">
    <property type="component" value="Unassembled WGS sequence"/>
</dbReference>
<name>A0A9D1Z5E3_9FIRM</name>
<comment type="caution">
    <text evidence="1">The sequence shown here is derived from an EMBL/GenBank/DDBJ whole genome shotgun (WGS) entry which is preliminary data.</text>
</comment>
<evidence type="ECO:0000313" key="1">
    <source>
        <dbReference type="EMBL" id="HIY74132.1"/>
    </source>
</evidence>
<evidence type="ECO:0000313" key="2">
    <source>
        <dbReference type="Proteomes" id="UP000886824"/>
    </source>
</evidence>
<protein>
    <submittedName>
        <fullName evidence="1">Uncharacterized protein</fullName>
    </submittedName>
</protein>
<reference evidence="1" key="1">
    <citation type="journal article" date="2021" name="PeerJ">
        <title>Extensive microbial diversity within the chicken gut microbiome revealed by metagenomics and culture.</title>
        <authorList>
            <person name="Gilroy R."/>
            <person name="Ravi A."/>
            <person name="Getino M."/>
            <person name="Pursley I."/>
            <person name="Horton D.L."/>
            <person name="Alikhan N.F."/>
            <person name="Baker D."/>
            <person name="Gharbi K."/>
            <person name="Hall N."/>
            <person name="Watson M."/>
            <person name="Adriaenssens E.M."/>
            <person name="Foster-Nyarko E."/>
            <person name="Jarju S."/>
            <person name="Secka A."/>
            <person name="Antonio M."/>
            <person name="Oren A."/>
            <person name="Chaudhuri R.R."/>
            <person name="La Ragione R."/>
            <person name="Hildebrand F."/>
            <person name="Pallen M.J."/>
        </authorList>
    </citation>
    <scope>NUCLEOTIDE SEQUENCE</scope>
    <source>
        <strain evidence="1">CHK33-7979</strain>
    </source>
</reference>
<accession>A0A9D1Z5E3</accession>
<sequence length="358" mass="40492">MGGIDISSYPQIKNDYGSFPSITKDLTTVPKDSVDVDSFVRVKPSYTYTEVDATVRGYLEGDFSMHLSPMDACVKAYYDGTMSASELQAEYETMLKKELFGSRENPAGPLTQWQKETEMDFYNAFRQKLLTAAVERNNAEGEGYITGEMNAQRSWSYYNSDYYYASQAAISAITTATQKVSEEHGSSFQVPDYLAQGETDLYNFNTALKGDPFIVSDYHYIMDPDVVPPKHFKWFFETGGDPSPSGSIKLTSFMTVDQNGNKTVIDYTTDTFDPKDPSKGRTWVSYTDEDGVEHRLGTDLVFNDSKDDLQKLSDLLFFSERDTDKAGLLHGFLSNLQLYSKGYFHRFPLPPRSMNFMV</sequence>
<dbReference type="AlphaFoldDB" id="A0A9D1Z5E3"/>